<dbReference type="InterPro" id="IPR012871">
    <property type="entry name" value="DUF1668_ORYSA"/>
</dbReference>
<organism evidence="2 3">
    <name type="scientific">Urochloa decumbens</name>
    <dbReference type="NCBI Taxonomy" id="240449"/>
    <lineage>
        <taxon>Eukaryota</taxon>
        <taxon>Viridiplantae</taxon>
        <taxon>Streptophyta</taxon>
        <taxon>Embryophyta</taxon>
        <taxon>Tracheophyta</taxon>
        <taxon>Spermatophyta</taxon>
        <taxon>Magnoliopsida</taxon>
        <taxon>Liliopsida</taxon>
        <taxon>Poales</taxon>
        <taxon>Poaceae</taxon>
        <taxon>PACMAD clade</taxon>
        <taxon>Panicoideae</taxon>
        <taxon>Panicodae</taxon>
        <taxon>Paniceae</taxon>
        <taxon>Melinidinae</taxon>
        <taxon>Urochloa</taxon>
    </lineage>
</organism>
<evidence type="ECO:0000256" key="1">
    <source>
        <dbReference type="SAM" id="MobiDB-lite"/>
    </source>
</evidence>
<dbReference type="PANTHER" id="PTHR33085">
    <property type="entry name" value="OS12G0113100 PROTEIN-RELATED"/>
    <property type="match status" value="1"/>
</dbReference>
<evidence type="ECO:0000313" key="3">
    <source>
        <dbReference type="Proteomes" id="UP001497457"/>
    </source>
</evidence>
<dbReference type="Proteomes" id="UP001497457">
    <property type="component" value="Chromosome 16b"/>
</dbReference>
<keyword evidence="3" id="KW-1185">Reference proteome</keyword>
<dbReference type="AlphaFoldDB" id="A0ABC8YKP1"/>
<sequence>MEQGIRMPKRRHGERDSRRAAAKKHRRGQRLYLVFDDWPWGYSIREVDCSTAAGGGTERRLPRPFIRLEAPRGFPLFFSAVGTRIVATHRRNPWDDDSVPDGFLPIVDVRSRGVTFGPGQDALLQAALAPASGKRKQRGCHVGMAWRELSRAPFNRLEVTSYAVHPDDHTILVSTTRATFTFDADKLDTEDLVWTRLGEWSLPFSGRAYFVGCLDAFVGLSKDPATPGHLCSCSCELVATDDGPPAWKLGKEKLFSEDPAETHVGATLLYMGGSEFCLVQCVSVEDGNTSATQAQEDIEEEEGVSRRSLRCSHLYRLTTFSLSYNNGDMTTGETCQVCYRVPKATTERFLGRADPVAFWL</sequence>
<dbReference type="PANTHER" id="PTHR33085:SF42">
    <property type="entry name" value="DUF1618 DOMAIN-CONTAINING PROTEIN"/>
    <property type="match status" value="1"/>
</dbReference>
<accession>A0ABC8YKP1</accession>
<feature type="region of interest" description="Disordered" evidence="1">
    <location>
        <begin position="1"/>
        <end position="23"/>
    </location>
</feature>
<dbReference type="Pfam" id="PF07893">
    <property type="entry name" value="DUF1668"/>
    <property type="match status" value="2"/>
</dbReference>
<name>A0ABC8YKP1_9POAL</name>
<protein>
    <submittedName>
        <fullName evidence="2">Uncharacterized protein</fullName>
    </submittedName>
</protein>
<dbReference type="EMBL" id="OZ075126">
    <property type="protein sequence ID" value="CAL4942599.1"/>
    <property type="molecule type" value="Genomic_DNA"/>
</dbReference>
<gene>
    <name evidence="2" type="ORF">URODEC1_LOCUS33672</name>
</gene>
<proteinExistence type="predicted"/>
<reference evidence="2" key="1">
    <citation type="submission" date="2024-10" db="EMBL/GenBank/DDBJ databases">
        <authorList>
            <person name="Ryan C."/>
        </authorList>
    </citation>
    <scope>NUCLEOTIDE SEQUENCE [LARGE SCALE GENOMIC DNA]</scope>
</reference>
<evidence type="ECO:0000313" key="2">
    <source>
        <dbReference type="EMBL" id="CAL4942599.1"/>
    </source>
</evidence>